<gene>
    <name evidence="7" type="ORF">FEE96_02685</name>
    <name evidence="6" type="ORF">GP644_02720</name>
</gene>
<dbReference type="InterPro" id="IPR040079">
    <property type="entry name" value="Glutathione_S-Trfase"/>
</dbReference>
<evidence type="ECO:0000313" key="8">
    <source>
        <dbReference type="Proteomes" id="UP000305041"/>
    </source>
</evidence>
<dbReference type="GO" id="GO:0004364">
    <property type="term" value="F:glutathione transferase activity"/>
    <property type="evidence" value="ECO:0007669"/>
    <property type="project" value="UniProtKB-EC"/>
</dbReference>
<dbReference type="InterPro" id="IPR045073">
    <property type="entry name" value="Omega/Tau-like"/>
</dbReference>
<dbReference type="SFLD" id="SFLDG01152">
    <property type="entry name" value="Main.3:_Omega-_and_Tau-like"/>
    <property type="match status" value="1"/>
</dbReference>
<sequence length="222" mass="25277">MTDYHLISHDLCPYVQRAVIVLTEKQIPHRRSYIDLANKPEWFQRISPLGRVPLLQAEGRVLFESQVIVEYLDEVTPGTLHPSDPLDKARHRAWIEFGSDVLKTIGTFYNAPDQNSFAQARSALSTKLSRIEAELDGPLFQGEQFHMVDAVWGTIFRYFDTFDLILDQEILAAFPTLKAWRFALTNRTSIKNAVPDGYPARLMSFLARRPGPMGERARSGVS</sequence>
<evidence type="ECO:0000259" key="4">
    <source>
        <dbReference type="PROSITE" id="PS50404"/>
    </source>
</evidence>
<evidence type="ECO:0000313" key="6">
    <source>
        <dbReference type="EMBL" id="KAE9632704.1"/>
    </source>
</evidence>
<dbReference type="InterPro" id="IPR004045">
    <property type="entry name" value="Glutathione_S-Trfase_N"/>
</dbReference>
<proteinExistence type="predicted"/>
<dbReference type="PANTHER" id="PTHR43968">
    <property type="match status" value="1"/>
</dbReference>
<evidence type="ECO:0000256" key="2">
    <source>
        <dbReference type="ARBA" id="ARBA00022679"/>
    </source>
</evidence>
<dbReference type="InterPro" id="IPR050983">
    <property type="entry name" value="GST_Omega/HSP26"/>
</dbReference>
<dbReference type="Pfam" id="PF13409">
    <property type="entry name" value="GST_N_2"/>
    <property type="match status" value="1"/>
</dbReference>
<dbReference type="OrthoDB" id="9813092at2"/>
<evidence type="ECO:0000313" key="9">
    <source>
        <dbReference type="Proteomes" id="UP000441586"/>
    </source>
</evidence>
<dbReference type="Gene3D" id="3.40.30.10">
    <property type="entry name" value="Glutaredoxin"/>
    <property type="match status" value="1"/>
</dbReference>
<dbReference type="InterPro" id="IPR036249">
    <property type="entry name" value="Thioredoxin-like_sf"/>
</dbReference>
<dbReference type="EMBL" id="VAUA01000001">
    <property type="protein sequence ID" value="TLP69210.1"/>
    <property type="molecule type" value="Genomic_DNA"/>
</dbReference>
<dbReference type="CDD" id="cd00299">
    <property type="entry name" value="GST_C_family"/>
    <property type="match status" value="1"/>
</dbReference>
<comment type="catalytic activity">
    <reaction evidence="3">
        <text>RX + glutathione = an S-substituted glutathione + a halide anion + H(+)</text>
        <dbReference type="Rhea" id="RHEA:16437"/>
        <dbReference type="ChEBI" id="CHEBI:15378"/>
        <dbReference type="ChEBI" id="CHEBI:16042"/>
        <dbReference type="ChEBI" id="CHEBI:17792"/>
        <dbReference type="ChEBI" id="CHEBI:57925"/>
        <dbReference type="ChEBI" id="CHEBI:90779"/>
        <dbReference type="EC" id="2.5.1.18"/>
    </reaction>
</comment>
<reference evidence="6 9" key="2">
    <citation type="submission" date="2019-12" db="EMBL/GenBank/DDBJ databases">
        <authorList>
            <person name="Zhang Y.-J."/>
        </authorList>
    </citation>
    <scope>NUCLEOTIDE SEQUENCE [LARGE SCALE GENOMIC DNA]</scope>
    <source>
        <strain evidence="6 9">H18S-6</strain>
    </source>
</reference>
<dbReference type="RefSeq" id="WP_138161444.1">
    <property type="nucleotide sequence ID" value="NZ_VAUA01000001.1"/>
</dbReference>
<dbReference type="PROSITE" id="PS50405">
    <property type="entry name" value="GST_CTER"/>
    <property type="match status" value="1"/>
</dbReference>
<dbReference type="SFLD" id="SFLDS00019">
    <property type="entry name" value="Glutathione_Transferase_(cytos"/>
    <property type="match status" value="1"/>
</dbReference>
<comment type="caution">
    <text evidence="6">The sequence shown here is derived from an EMBL/GenBank/DDBJ whole genome shotgun (WGS) entry which is preliminary data.</text>
</comment>
<dbReference type="PANTHER" id="PTHR43968:SF6">
    <property type="entry name" value="GLUTATHIONE S-TRANSFERASE OMEGA"/>
    <property type="match status" value="1"/>
</dbReference>
<dbReference type="InterPro" id="IPR010987">
    <property type="entry name" value="Glutathione-S-Trfase_C-like"/>
</dbReference>
<evidence type="ECO:0000256" key="1">
    <source>
        <dbReference type="ARBA" id="ARBA00012452"/>
    </source>
</evidence>
<dbReference type="GO" id="GO:0005737">
    <property type="term" value="C:cytoplasm"/>
    <property type="evidence" value="ECO:0007669"/>
    <property type="project" value="TreeGrafter"/>
</dbReference>
<organism evidence="6 9">
    <name type="scientific">Parasedimentitalea maritima</name>
    <dbReference type="NCBI Taxonomy" id="2578117"/>
    <lineage>
        <taxon>Bacteria</taxon>
        <taxon>Pseudomonadati</taxon>
        <taxon>Pseudomonadota</taxon>
        <taxon>Alphaproteobacteria</taxon>
        <taxon>Rhodobacterales</taxon>
        <taxon>Paracoccaceae</taxon>
        <taxon>Parasedimentitalea</taxon>
    </lineage>
</organism>
<name>A0A5R8ZUU4_9RHOB</name>
<feature type="domain" description="GST C-terminal" evidence="5">
    <location>
        <begin position="84"/>
        <end position="213"/>
    </location>
</feature>
<dbReference type="Proteomes" id="UP000305041">
    <property type="component" value="Unassembled WGS sequence"/>
</dbReference>
<dbReference type="SFLD" id="SFLDG00358">
    <property type="entry name" value="Main_(cytGST)"/>
    <property type="match status" value="1"/>
</dbReference>
<dbReference type="SUPFAM" id="SSF52833">
    <property type="entry name" value="Thioredoxin-like"/>
    <property type="match status" value="1"/>
</dbReference>
<dbReference type="Proteomes" id="UP000441586">
    <property type="component" value="Unassembled WGS sequence"/>
</dbReference>
<keyword evidence="8" id="KW-1185">Reference proteome</keyword>
<evidence type="ECO:0000313" key="7">
    <source>
        <dbReference type="EMBL" id="TLP69210.1"/>
    </source>
</evidence>
<accession>A0A6A4RR87</accession>
<evidence type="ECO:0000259" key="5">
    <source>
        <dbReference type="PROSITE" id="PS50405"/>
    </source>
</evidence>
<dbReference type="SUPFAM" id="SSF47616">
    <property type="entry name" value="GST C-terminal domain-like"/>
    <property type="match status" value="1"/>
</dbReference>
<dbReference type="Gene3D" id="1.20.1050.10">
    <property type="match status" value="1"/>
</dbReference>
<dbReference type="EC" id="2.5.1.18" evidence="1"/>
<dbReference type="PROSITE" id="PS50404">
    <property type="entry name" value="GST_NTER"/>
    <property type="match status" value="1"/>
</dbReference>
<feature type="domain" description="GST N-terminal" evidence="4">
    <location>
        <begin position="2"/>
        <end position="80"/>
    </location>
</feature>
<reference evidence="7 8" key="1">
    <citation type="submission" date="2019-05" db="EMBL/GenBank/DDBJ databases">
        <title>Draft genome sequence of Pelagicola sp. DSW4-44.</title>
        <authorList>
            <person name="Oh J."/>
        </authorList>
    </citation>
    <scope>NUCLEOTIDE SEQUENCE [LARGE SCALE GENOMIC DNA]</scope>
    <source>
        <strain evidence="7 8">DSW4-44</strain>
    </source>
</reference>
<dbReference type="EMBL" id="WSFO01000001">
    <property type="protein sequence ID" value="KAE9632704.1"/>
    <property type="molecule type" value="Genomic_DNA"/>
</dbReference>
<dbReference type="InterPro" id="IPR036282">
    <property type="entry name" value="Glutathione-S-Trfase_C_sf"/>
</dbReference>
<protein>
    <recommendedName>
        <fullName evidence="1">glutathione transferase</fullName>
        <ecNumber evidence="1">2.5.1.18</ecNumber>
    </recommendedName>
</protein>
<evidence type="ECO:0000256" key="3">
    <source>
        <dbReference type="ARBA" id="ARBA00047960"/>
    </source>
</evidence>
<accession>A0A5R8ZUU4</accession>
<dbReference type="FunFam" id="3.40.30.10:FF:000123">
    <property type="entry name" value="Glutathione transferase o1"/>
    <property type="match status" value="1"/>
</dbReference>
<dbReference type="AlphaFoldDB" id="A0A5R8ZUU4"/>
<keyword evidence="2 6" id="KW-0808">Transferase</keyword>